<dbReference type="Pfam" id="PF17978">
    <property type="entry name" value="zf-RING_14"/>
    <property type="match status" value="1"/>
</dbReference>
<evidence type="ECO:0000256" key="15">
    <source>
        <dbReference type="ARBA" id="ARBA00022833"/>
    </source>
</evidence>
<dbReference type="GO" id="GO:0005634">
    <property type="term" value="C:nucleus"/>
    <property type="evidence" value="ECO:0007669"/>
    <property type="project" value="UniProtKB-SubCell"/>
</dbReference>
<dbReference type="InterPro" id="IPR015648">
    <property type="entry name" value="Transcrpt_fac_DP"/>
</dbReference>
<dbReference type="GO" id="GO:0006914">
    <property type="term" value="P:autophagy"/>
    <property type="evidence" value="ECO:0007669"/>
    <property type="project" value="UniProtKB-KW"/>
</dbReference>
<dbReference type="Proteomes" id="UP000310200">
    <property type="component" value="Unassembled WGS sequence"/>
</dbReference>
<keyword evidence="11" id="KW-0479">Metal-binding</keyword>
<dbReference type="Pfam" id="PF22605">
    <property type="entry name" value="IBR_2"/>
    <property type="match status" value="1"/>
</dbReference>
<evidence type="ECO:0000256" key="23">
    <source>
        <dbReference type="ARBA" id="ARBA00029442"/>
    </source>
</evidence>
<dbReference type="InterPro" id="IPR047534">
    <property type="entry name" value="BRcat_RBR_parkin"/>
</dbReference>
<dbReference type="EC" id="2.3.2.31" evidence="7"/>
<dbReference type="InterPro" id="IPR041170">
    <property type="entry name" value="Znf-RING_14"/>
</dbReference>
<dbReference type="InterPro" id="IPR054694">
    <property type="entry name" value="Parkin-like_IBR"/>
</dbReference>
<evidence type="ECO:0000256" key="10">
    <source>
        <dbReference type="ARBA" id="ARBA00022679"/>
    </source>
</evidence>
<dbReference type="SMART" id="SM00213">
    <property type="entry name" value="UBQ"/>
    <property type="match status" value="1"/>
</dbReference>
<evidence type="ECO:0000259" key="27">
    <source>
        <dbReference type="PROSITE" id="PS50053"/>
    </source>
</evidence>
<feature type="compositionally biased region" description="Low complexity" evidence="26">
    <location>
        <begin position="81"/>
        <end position="92"/>
    </location>
</feature>
<dbReference type="Gene3D" id="3.10.20.90">
    <property type="entry name" value="Phosphatidylinositol 3-kinase Catalytic Subunit, Chain A, domain 1"/>
    <property type="match status" value="1"/>
</dbReference>
<keyword evidence="12" id="KW-0677">Repeat</keyword>
<evidence type="ECO:0000256" key="17">
    <source>
        <dbReference type="ARBA" id="ARBA00023006"/>
    </source>
</evidence>
<keyword evidence="10 29" id="KW-0808">Transferase</keyword>
<protein>
    <recommendedName>
        <fullName evidence="24">E3 ubiquitin-protein ligase parkin</fullName>
        <ecNumber evidence="7">2.3.2.31</ecNumber>
    </recommendedName>
</protein>
<dbReference type="GO" id="GO:0005739">
    <property type="term" value="C:mitochondrion"/>
    <property type="evidence" value="ECO:0007669"/>
    <property type="project" value="UniProtKB-SubCell"/>
</dbReference>
<dbReference type="GO" id="GO:0009893">
    <property type="term" value="P:positive regulation of metabolic process"/>
    <property type="evidence" value="ECO:0007669"/>
    <property type="project" value="UniProtKB-ARBA"/>
</dbReference>
<evidence type="ECO:0000256" key="1">
    <source>
        <dbReference type="ARBA" id="ARBA00001798"/>
    </source>
</evidence>
<dbReference type="CDD" id="cd16627">
    <property type="entry name" value="RING-HC_RBR_parkin"/>
    <property type="match status" value="1"/>
</dbReference>
<name>A0A4S2KCH3_9HYME</name>
<dbReference type="InterPro" id="IPR014889">
    <property type="entry name" value="Transc_factor_DP_C"/>
</dbReference>
<dbReference type="CDD" id="cd20357">
    <property type="entry name" value="Rcat_RBR_parkin"/>
    <property type="match status" value="1"/>
</dbReference>
<keyword evidence="15" id="KW-0862">Zinc</keyword>
<dbReference type="PROSITE" id="PS50053">
    <property type="entry name" value="UBIQUITIN_2"/>
    <property type="match status" value="1"/>
</dbReference>
<evidence type="ECO:0000256" key="6">
    <source>
        <dbReference type="ARBA" id="ARBA00010940"/>
    </source>
</evidence>
<evidence type="ECO:0000256" key="11">
    <source>
        <dbReference type="ARBA" id="ARBA00022723"/>
    </source>
</evidence>
<dbReference type="Gene3D" id="3.30.40.10">
    <property type="entry name" value="Zinc/RING finger domain, C3HC4 (zinc finger)"/>
    <property type="match status" value="1"/>
</dbReference>
<dbReference type="PANTHER" id="PTHR12548:SF9">
    <property type="entry name" value="TRANSCRIPTION FACTOR DP"/>
    <property type="match status" value="1"/>
</dbReference>
<comment type="catalytic activity">
    <reaction evidence="1">
        <text>[E2 ubiquitin-conjugating enzyme]-S-ubiquitinyl-L-cysteine + [acceptor protein]-L-lysine = [E2 ubiquitin-conjugating enzyme]-L-cysteine + [acceptor protein]-N(6)-ubiquitinyl-L-lysine.</text>
        <dbReference type="EC" id="2.3.2.31"/>
    </reaction>
</comment>
<dbReference type="FunFam" id="1.10.10.10:FF:000047">
    <property type="entry name" value="Transcription factor"/>
    <property type="match status" value="1"/>
</dbReference>
<evidence type="ECO:0000256" key="20">
    <source>
        <dbReference type="ARBA" id="ARBA00023128"/>
    </source>
</evidence>
<evidence type="ECO:0000256" key="12">
    <source>
        <dbReference type="ARBA" id="ARBA00022737"/>
    </source>
</evidence>
<evidence type="ECO:0000256" key="13">
    <source>
        <dbReference type="ARBA" id="ARBA00022771"/>
    </source>
</evidence>
<evidence type="ECO:0000313" key="29">
    <source>
        <dbReference type="EMBL" id="TGZ46973.1"/>
    </source>
</evidence>
<dbReference type="InterPro" id="IPR003977">
    <property type="entry name" value="Parkin"/>
</dbReference>
<keyword evidence="21 25" id="KW-0804">Transcription</keyword>
<keyword evidence="19 25" id="KW-0238">DNA-binding</keyword>
<dbReference type="GO" id="GO:0008270">
    <property type="term" value="F:zinc ion binding"/>
    <property type="evidence" value="ECO:0007669"/>
    <property type="project" value="UniProtKB-KW"/>
</dbReference>
<dbReference type="Pfam" id="PF17976">
    <property type="entry name" value="zf-RING_12"/>
    <property type="match status" value="1"/>
</dbReference>
<dbReference type="PRINTS" id="PR01475">
    <property type="entry name" value="PARKIN"/>
</dbReference>
<evidence type="ECO:0000256" key="19">
    <source>
        <dbReference type="ARBA" id="ARBA00023125"/>
    </source>
</evidence>
<keyword evidence="9" id="KW-0597">Phosphoprotein</keyword>
<dbReference type="Gene3D" id="1.10.10.10">
    <property type="entry name" value="Winged helix-like DNA-binding domain superfamily/Winged helix DNA-binding domain"/>
    <property type="match status" value="1"/>
</dbReference>
<dbReference type="FunFam" id="1.20.140.80:FF:000005">
    <property type="entry name" value="Transcription factor"/>
    <property type="match status" value="1"/>
</dbReference>
<dbReference type="GO" id="GO:0061630">
    <property type="term" value="F:ubiquitin protein ligase activity"/>
    <property type="evidence" value="ECO:0007669"/>
    <property type="project" value="UniProtKB-EC"/>
</dbReference>
<comment type="similarity">
    <text evidence="6 25">Belongs to the E2F/DP family.</text>
</comment>
<evidence type="ECO:0000256" key="22">
    <source>
        <dbReference type="ARBA" id="ARBA00023242"/>
    </source>
</evidence>
<dbReference type="InterPro" id="IPR000626">
    <property type="entry name" value="Ubiquitin-like_dom"/>
</dbReference>
<evidence type="ECO:0000256" key="4">
    <source>
        <dbReference type="ARBA" id="ARBA00004514"/>
    </source>
</evidence>
<organism evidence="29 30">
    <name type="scientific">Temnothorax longispinosus</name>
    <dbReference type="NCBI Taxonomy" id="300112"/>
    <lineage>
        <taxon>Eukaryota</taxon>
        <taxon>Metazoa</taxon>
        <taxon>Ecdysozoa</taxon>
        <taxon>Arthropoda</taxon>
        <taxon>Hexapoda</taxon>
        <taxon>Insecta</taxon>
        <taxon>Pterygota</taxon>
        <taxon>Neoptera</taxon>
        <taxon>Endopterygota</taxon>
        <taxon>Hymenoptera</taxon>
        <taxon>Apocrita</taxon>
        <taxon>Aculeata</taxon>
        <taxon>Formicoidea</taxon>
        <taxon>Formicidae</taxon>
        <taxon>Myrmicinae</taxon>
        <taxon>Temnothorax</taxon>
    </lineage>
</organism>
<feature type="compositionally biased region" description="Acidic residues" evidence="26">
    <location>
        <begin position="822"/>
        <end position="844"/>
    </location>
</feature>
<feature type="domain" description="RING-type" evidence="28">
    <location>
        <begin position="233"/>
        <end position="475"/>
    </location>
</feature>
<feature type="region of interest" description="Disordered" evidence="26">
    <location>
        <begin position="788"/>
        <end position="844"/>
    </location>
</feature>
<dbReference type="CDD" id="cd21382">
    <property type="entry name" value="RING0_parkin"/>
    <property type="match status" value="1"/>
</dbReference>
<dbReference type="Gene3D" id="2.20.25.20">
    <property type="match status" value="2"/>
</dbReference>
<dbReference type="InterPro" id="IPR003316">
    <property type="entry name" value="E2F_WHTH_DNA-bd_dom"/>
</dbReference>
<evidence type="ECO:0000256" key="3">
    <source>
        <dbReference type="ARBA" id="ARBA00004173"/>
    </source>
</evidence>
<evidence type="ECO:0000256" key="2">
    <source>
        <dbReference type="ARBA" id="ARBA00004123"/>
    </source>
</evidence>
<dbReference type="Pfam" id="PF08781">
    <property type="entry name" value="DP"/>
    <property type="match status" value="1"/>
</dbReference>
<comment type="subcellular location">
    <subcellularLocation>
        <location evidence="4">Cytoplasm</location>
        <location evidence="4">Cytosol</location>
    </subcellularLocation>
    <subcellularLocation>
        <location evidence="3">Mitochondrion</location>
    </subcellularLocation>
    <subcellularLocation>
        <location evidence="2 25">Nucleus</location>
    </subcellularLocation>
</comment>
<dbReference type="SUPFAM" id="SSF57850">
    <property type="entry name" value="RING/U-box"/>
    <property type="match status" value="1"/>
</dbReference>
<dbReference type="InterPro" id="IPR002867">
    <property type="entry name" value="IBR_dom"/>
</dbReference>
<feature type="domain" description="Ubiquitin-like" evidence="27">
    <location>
        <begin position="1"/>
        <end position="63"/>
    </location>
</feature>
<dbReference type="SMART" id="SM01138">
    <property type="entry name" value="DP"/>
    <property type="match status" value="1"/>
</dbReference>
<keyword evidence="18 25" id="KW-0805">Transcription regulation</keyword>
<comment type="similarity">
    <text evidence="23">Belongs to the RBR family. Parkin subfamily.</text>
</comment>
<keyword evidence="13" id="KW-0863">Zinc-finger</keyword>
<evidence type="ECO:0000256" key="7">
    <source>
        <dbReference type="ARBA" id="ARBA00012251"/>
    </source>
</evidence>
<dbReference type="UniPathway" id="UPA00143"/>
<dbReference type="InterPro" id="IPR037241">
    <property type="entry name" value="E2F-DP_heterodim"/>
</dbReference>
<dbReference type="InterPro" id="IPR047535">
    <property type="entry name" value="RING-HC_RBR_parkin"/>
</dbReference>
<dbReference type="SUPFAM" id="SSF54236">
    <property type="entry name" value="Ubiquitin-like"/>
    <property type="match status" value="1"/>
</dbReference>
<dbReference type="InterPro" id="IPR029071">
    <property type="entry name" value="Ubiquitin-like_domsf"/>
</dbReference>
<evidence type="ECO:0000256" key="25">
    <source>
        <dbReference type="RuleBase" id="RU003796"/>
    </source>
</evidence>
<evidence type="ECO:0000313" key="30">
    <source>
        <dbReference type="Proteomes" id="UP000310200"/>
    </source>
</evidence>
<dbReference type="InterPro" id="IPR013083">
    <property type="entry name" value="Znf_RING/FYVE/PHD"/>
</dbReference>
<dbReference type="GO" id="GO:0000981">
    <property type="term" value="F:DNA-binding transcription factor activity, RNA polymerase II-specific"/>
    <property type="evidence" value="ECO:0007669"/>
    <property type="project" value="TreeGrafter"/>
</dbReference>
<dbReference type="PROSITE" id="PS51873">
    <property type="entry name" value="TRIAD"/>
    <property type="match status" value="1"/>
</dbReference>
<evidence type="ECO:0000256" key="5">
    <source>
        <dbReference type="ARBA" id="ARBA00004906"/>
    </source>
</evidence>
<evidence type="ECO:0000256" key="9">
    <source>
        <dbReference type="ARBA" id="ARBA00022553"/>
    </source>
</evidence>
<sequence length="844" mass="95205">MERNTLAVELDPKWDIKNLKEIVAPRMGIAPEDIKIIFAGKELHNSTIIEECDLGQQSTLHAVRTPPHKMLNKRKDTTSPIEESMSESMSISNDSGSKPMNETLMDLSLDLDESDRQTLSLEVQQENRAHFYVYCSAPCKDVTAGKLRVKCARCGSGAVTVDRDPQCWPDVLEPRRITVHCESAYCPVTSSVFSDETDNQVSYAHFYFKCAKHPSLGENDEAVPLYLVKPNLRNIPCLACTDVRETVLVFPCEAGHVTCLDCFREYCTVRLHERQFEFDTAEGYYTLPCPAGCSNSFIREVHHFHFLSAEQYERYQRFSTEEHVLRAGGLLCPRPNCGMGIIPPSVEDGGDAECRKIQCIGGCGYVFCRICLQGYHVGECESQTLETSTNVFSSRNYSVDPVKANEAKWEEASRKTIQISTKPCPKCRTPTERDGGCMHMVCVRAGCGYHWCWLCQTEWARECMDAHWSSGLMLGLHDSHCKPSITRGEARRGEARRSEIGHPQVIKVVQSTPNKALSAQQMQVALKCLKLLIKKRSKRRKAEKVGKGLRHFSMKVCEKVKKKGTTSYNEVADELVGEFTNPAHINSLTDQQYDQKNIRRRVYDALNVLMAMNIISKEKKEIRWLGLPTNSLQECVALEKDKKKKIERIKAKTQQLHQLILSHISFKNLVERNRLNESLRGPPKPNSAIQLPFLIVNTSKKTVIDCSISNDKTEYLFNFNDKFEIHDDIEVLKQMGLAFGLEKGGCTEENLQKAKLMVPKSLEKYVEQLASGDLGKFIPVTVPGPSTSIEDLDMKLEGSRPPSSSHTSLSEDPLSPPSQYYSEEEDDEEESDQDDQADSDLDAN</sequence>
<keyword evidence="8" id="KW-0963">Cytoplasm</keyword>
<dbReference type="Gene3D" id="1.20.140.80">
    <property type="entry name" value="Transcription factor DP"/>
    <property type="match status" value="1"/>
</dbReference>
<dbReference type="STRING" id="300112.A0A4S2KCH3"/>
<keyword evidence="22 25" id="KW-0539">Nucleus</keyword>
<dbReference type="InterPro" id="IPR044066">
    <property type="entry name" value="TRIAD_supradom"/>
</dbReference>
<dbReference type="SUPFAM" id="SSF144074">
    <property type="entry name" value="E2F-DP heterodimerization region"/>
    <property type="match status" value="1"/>
</dbReference>
<accession>A0A4S2KCH3</accession>
<dbReference type="InterPro" id="IPR036390">
    <property type="entry name" value="WH_DNA-bd_sf"/>
</dbReference>
<keyword evidence="17" id="KW-0072">Autophagy</keyword>
<dbReference type="CDD" id="cd20340">
    <property type="entry name" value="BRcat_RBR_parkin"/>
    <property type="match status" value="1"/>
</dbReference>
<dbReference type="Pfam" id="PF02319">
    <property type="entry name" value="WHD_E2F_TDP"/>
    <property type="match status" value="1"/>
</dbReference>
<dbReference type="GO" id="GO:0016567">
    <property type="term" value="P:protein ubiquitination"/>
    <property type="evidence" value="ECO:0007669"/>
    <property type="project" value="UniProtKB-UniPathway"/>
</dbReference>
<evidence type="ECO:0000256" key="21">
    <source>
        <dbReference type="ARBA" id="ARBA00023163"/>
    </source>
</evidence>
<dbReference type="SMART" id="SM01372">
    <property type="entry name" value="E2F_TDP"/>
    <property type="match status" value="1"/>
</dbReference>
<dbReference type="Pfam" id="PF00240">
    <property type="entry name" value="ubiquitin"/>
    <property type="match status" value="1"/>
</dbReference>
<dbReference type="GO" id="GO:0005829">
    <property type="term" value="C:cytosol"/>
    <property type="evidence" value="ECO:0007669"/>
    <property type="project" value="UniProtKB-SubCell"/>
</dbReference>
<dbReference type="GO" id="GO:0005667">
    <property type="term" value="C:transcription regulator complex"/>
    <property type="evidence" value="ECO:0007669"/>
    <property type="project" value="InterPro"/>
</dbReference>
<evidence type="ECO:0000256" key="16">
    <source>
        <dbReference type="ARBA" id="ARBA00022843"/>
    </source>
</evidence>
<keyword evidence="14" id="KW-0833">Ubl conjugation pathway</keyword>
<dbReference type="PANTHER" id="PTHR12548">
    <property type="entry name" value="TRANSCRIPTION FACTOR DP"/>
    <property type="match status" value="1"/>
</dbReference>
<dbReference type="SUPFAM" id="SSF46785">
    <property type="entry name" value="Winged helix' DNA-binding domain"/>
    <property type="match status" value="1"/>
</dbReference>
<reference evidence="29 30" key="1">
    <citation type="journal article" date="2019" name="Philos. Trans. R. Soc. Lond., B, Biol. Sci.">
        <title>Ant behaviour and brain gene expression of defending hosts depend on the ecological success of the intruding social parasite.</title>
        <authorList>
            <person name="Kaur R."/>
            <person name="Stoldt M."/>
            <person name="Jongepier E."/>
            <person name="Feldmeyer B."/>
            <person name="Menzel F."/>
            <person name="Bornberg-Bauer E."/>
            <person name="Foitzik S."/>
        </authorList>
    </citation>
    <scope>NUCLEOTIDE SEQUENCE [LARGE SCALE GENOMIC DNA]</scope>
    <source>
        <tissue evidence="29">Whole body</tissue>
    </source>
</reference>
<dbReference type="GO" id="GO:0051726">
    <property type="term" value="P:regulation of cell cycle"/>
    <property type="evidence" value="ECO:0007669"/>
    <property type="project" value="InterPro"/>
</dbReference>
<dbReference type="InterPro" id="IPR047536">
    <property type="entry name" value="Rcat_RBR_parkin"/>
</dbReference>
<evidence type="ECO:0000256" key="26">
    <source>
        <dbReference type="SAM" id="MobiDB-lite"/>
    </source>
</evidence>
<keyword evidence="20" id="KW-0496">Mitochondrion</keyword>
<evidence type="ECO:0000259" key="28">
    <source>
        <dbReference type="PROSITE" id="PS51873"/>
    </source>
</evidence>
<dbReference type="GO" id="GO:0000977">
    <property type="term" value="F:RNA polymerase II transcription regulatory region sequence-specific DNA binding"/>
    <property type="evidence" value="ECO:0007669"/>
    <property type="project" value="TreeGrafter"/>
</dbReference>
<dbReference type="InterPro" id="IPR038168">
    <property type="entry name" value="TF_DP_C_sf"/>
</dbReference>
<gene>
    <name evidence="29" type="ORF">DBV15_06857</name>
</gene>
<comment type="caution">
    <text evidence="29">The sequence shown here is derived from an EMBL/GenBank/DDBJ whole genome shotgun (WGS) entry which is preliminary data.</text>
</comment>
<keyword evidence="16" id="KW-0832">Ubl conjugation</keyword>
<dbReference type="EMBL" id="QBLH01002788">
    <property type="protein sequence ID" value="TGZ46973.1"/>
    <property type="molecule type" value="Genomic_DNA"/>
</dbReference>
<evidence type="ECO:0000256" key="24">
    <source>
        <dbReference type="ARBA" id="ARBA00029536"/>
    </source>
</evidence>
<dbReference type="FunFam" id="1.20.120.1750:FF:000009">
    <property type="entry name" value="E3 ubiquitin-protein ligase parkin"/>
    <property type="match status" value="1"/>
</dbReference>
<dbReference type="SMART" id="SM00647">
    <property type="entry name" value="IBR"/>
    <property type="match status" value="2"/>
</dbReference>
<dbReference type="InterPro" id="IPR036388">
    <property type="entry name" value="WH-like_DNA-bd_sf"/>
</dbReference>
<comment type="pathway">
    <text evidence="5">Protein modification; protein ubiquitination.</text>
</comment>
<keyword evidence="30" id="KW-1185">Reference proteome</keyword>
<dbReference type="InterPro" id="IPR041565">
    <property type="entry name" value="Parkin_Znf-RING"/>
</dbReference>
<evidence type="ECO:0000256" key="14">
    <source>
        <dbReference type="ARBA" id="ARBA00022786"/>
    </source>
</evidence>
<evidence type="ECO:0000256" key="18">
    <source>
        <dbReference type="ARBA" id="ARBA00023015"/>
    </source>
</evidence>
<feature type="region of interest" description="Disordered" evidence="26">
    <location>
        <begin position="70"/>
        <end position="99"/>
    </location>
</feature>
<dbReference type="AlphaFoldDB" id="A0A4S2KCH3"/>
<proteinExistence type="inferred from homology"/>
<dbReference type="CDD" id="cd14458">
    <property type="entry name" value="DP_DD"/>
    <property type="match status" value="1"/>
</dbReference>
<feature type="compositionally biased region" description="Low complexity" evidence="26">
    <location>
        <begin position="799"/>
        <end position="813"/>
    </location>
</feature>
<evidence type="ECO:0000256" key="8">
    <source>
        <dbReference type="ARBA" id="ARBA00022490"/>
    </source>
</evidence>